<gene>
    <name evidence="1" type="ORF">BACI71_40489</name>
</gene>
<evidence type="ECO:0000313" key="1">
    <source>
        <dbReference type="EMBL" id="VXC63140.1"/>
    </source>
</evidence>
<sequence length="44" mass="5163">MSKRTKDYWQGSLMDTISHVEKIGLPYIGCRDSNIIIRFLLHIL</sequence>
<dbReference type="EMBL" id="CABWMC010000029">
    <property type="protein sequence ID" value="VXC63140.1"/>
    <property type="molecule type" value="Genomic_DNA"/>
</dbReference>
<organism evidence="1 2">
    <name type="scientific">Bacillus mycoides</name>
    <dbReference type="NCBI Taxonomy" id="1405"/>
    <lineage>
        <taxon>Bacteria</taxon>
        <taxon>Bacillati</taxon>
        <taxon>Bacillota</taxon>
        <taxon>Bacilli</taxon>
        <taxon>Bacillales</taxon>
        <taxon>Bacillaceae</taxon>
        <taxon>Bacillus</taxon>
        <taxon>Bacillus cereus group</taxon>
    </lineage>
</organism>
<evidence type="ECO:0000313" key="2">
    <source>
        <dbReference type="Proteomes" id="UP000437562"/>
    </source>
</evidence>
<name>A0A654A5Y9_BACMY</name>
<reference evidence="1 2" key="1">
    <citation type="submission" date="2019-10" db="EMBL/GenBank/DDBJ databases">
        <authorList>
            <person name="Karimi E."/>
        </authorList>
    </citation>
    <scope>NUCLEOTIDE SEQUENCE [LARGE SCALE GENOMIC DNA]</scope>
    <source>
        <strain evidence="1">Bacillus sp. 71</strain>
    </source>
</reference>
<dbReference type="Proteomes" id="UP000437562">
    <property type="component" value="Unassembled WGS sequence"/>
</dbReference>
<protein>
    <submittedName>
        <fullName evidence="1">Photosystem I reaction center subunit IV</fullName>
    </submittedName>
</protein>
<dbReference type="AlphaFoldDB" id="A0A654A5Y9"/>
<proteinExistence type="predicted"/>
<accession>A0A654A5Y9</accession>